<dbReference type="InterPro" id="IPR004013">
    <property type="entry name" value="PHP_dom"/>
</dbReference>
<sequence length="267" mass="30322">MKITRDGHIHTPFCPHGSKDSFKQYIEHCISEGLQTITFAEHAPLPPGFVDPVPDKDSAMPHIKLSSYLENIDKLKKEYHNEIEIFTGLEVDFIEGFEHETKAFLEETGPMLDDSILSVHFLLYQGSYTCLDYSPESFEQLVRKTGSIENTVQLYFQTLHQSIRSDLGQYKPKRLGHITLIKKFHQRFKGIEIEKDALSLLDEVQKNGMELDYNGAGTAKPLCREPYPPPAIALEAKKRGIPLIYGSDAHQEKELMQGIEALAAFED</sequence>
<dbReference type="NCBIfam" id="NF005996">
    <property type="entry name" value="PRK08123.1"/>
    <property type="match status" value="1"/>
</dbReference>
<evidence type="ECO:0000259" key="9">
    <source>
        <dbReference type="Pfam" id="PF02811"/>
    </source>
</evidence>
<evidence type="ECO:0000256" key="8">
    <source>
        <dbReference type="RuleBase" id="RU366003"/>
    </source>
</evidence>
<evidence type="ECO:0000313" key="10">
    <source>
        <dbReference type="EMBL" id="SDH73477.1"/>
    </source>
</evidence>
<dbReference type="InterPro" id="IPR016195">
    <property type="entry name" value="Pol/histidinol_Pase-like"/>
</dbReference>
<evidence type="ECO:0000313" key="11">
    <source>
        <dbReference type="Proteomes" id="UP000199017"/>
    </source>
</evidence>
<dbReference type="AlphaFoldDB" id="A0A1G8EUJ3"/>
<name>A0A1G8EUJ3_9BACI</name>
<dbReference type="PANTHER" id="PTHR21039">
    <property type="entry name" value="HISTIDINOL PHOSPHATASE-RELATED"/>
    <property type="match status" value="1"/>
</dbReference>
<dbReference type="GO" id="GO:0004401">
    <property type="term" value="F:histidinol-phosphatase activity"/>
    <property type="evidence" value="ECO:0007669"/>
    <property type="project" value="UniProtKB-UniRule"/>
</dbReference>
<dbReference type="CDD" id="cd12110">
    <property type="entry name" value="PHP_HisPPase_Hisj_like"/>
    <property type="match status" value="1"/>
</dbReference>
<dbReference type="PANTHER" id="PTHR21039:SF0">
    <property type="entry name" value="HISTIDINOL-PHOSPHATASE"/>
    <property type="match status" value="1"/>
</dbReference>
<accession>A0A1G8EUJ3</accession>
<evidence type="ECO:0000256" key="7">
    <source>
        <dbReference type="ARBA" id="ARBA00049158"/>
    </source>
</evidence>
<dbReference type="Pfam" id="PF02811">
    <property type="entry name" value="PHP"/>
    <property type="match status" value="1"/>
</dbReference>
<dbReference type="SUPFAM" id="SSF89550">
    <property type="entry name" value="PHP domain-like"/>
    <property type="match status" value="1"/>
</dbReference>
<dbReference type="NCBIfam" id="TIGR01856">
    <property type="entry name" value="hisJ_fam"/>
    <property type="match status" value="1"/>
</dbReference>
<comment type="catalytic activity">
    <reaction evidence="7 8">
        <text>L-histidinol phosphate + H2O = L-histidinol + phosphate</text>
        <dbReference type="Rhea" id="RHEA:14465"/>
        <dbReference type="ChEBI" id="CHEBI:15377"/>
        <dbReference type="ChEBI" id="CHEBI:43474"/>
        <dbReference type="ChEBI" id="CHEBI:57699"/>
        <dbReference type="ChEBI" id="CHEBI:57980"/>
        <dbReference type="EC" id="3.1.3.15"/>
    </reaction>
</comment>
<dbReference type="EMBL" id="FNDU01000002">
    <property type="protein sequence ID" value="SDH73477.1"/>
    <property type="molecule type" value="Genomic_DNA"/>
</dbReference>
<evidence type="ECO:0000256" key="3">
    <source>
        <dbReference type="ARBA" id="ARBA00013085"/>
    </source>
</evidence>
<keyword evidence="6 8" id="KW-0368">Histidine biosynthesis</keyword>
<dbReference type="GO" id="GO:0005737">
    <property type="term" value="C:cytoplasm"/>
    <property type="evidence" value="ECO:0007669"/>
    <property type="project" value="TreeGrafter"/>
</dbReference>
<comment type="pathway">
    <text evidence="1 8">Amino-acid biosynthesis; L-histidine biosynthesis; L-histidine from 5-phospho-alpha-D-ribose 1-diphosphate: step 8/9.</text>
</comment>
<dbReference type="UniPathway" id="UPA00031">
    <property type="reaction ID" value="UER00013"/>
</dbReference>
<gene>
    <name evidence="10" type="ORF">SAMN05216352_102384</name>
</gene>
<dbReference type="Proteomes" id="UP000199017">
    <property type="component" value="Unassembled WGS sequence"/>
</dbReference>
<dbReference type="InterPro" id="IPR010140">
    <property type="entry name" value="Histidinol_P_phosphatase_HisJ"/>
</dbReference>
<comment type="similarity">
    <text evidence="2 8">Belongs to the PHP hydrolase family. HisK subfamily.</text>
</comment>
<feature type="domain" description="PHP" evidence="9">
    <location>
        <begin position="6"/>
        <end position="214"/>
    </location>
</feature>
<keyword evidence="5 8" id="KW-0378">Hydrolase</keyword>
<reference evidence="10 11" key="1">
    <citation type="submission" date="2016-10" db="EMBL/GenBank/DDBJ databases">
        <authorList>
            <person name="de Groot N.N."/>
        </authorList>
    </citation>
    <scope>NUCLEOTIDE SEQUENCE [LARGE SCALE GENOMIC DNA]</scope>
    <source>
        <strain evidence="11">P4B,CCM 7963,CECT 7998,DSM 25260,IBRC-M 10614,KCTC 13821</strain>
    </source>
</reference>
<evidence type="ECO:0000256" key="1">
    <source>
        <dbReference type="ARBA" id="ARBA00004970"/>
    </source>
</evidence>
<dbReference type="STRING" id="930129.SAMN05216352_102384"/>
<proteinExistence type="inferred from homology"/>
<evidence type="ECO:0000256" key="5">
    <source>
        <dbReference type="ARBA" id="ARBA00022801"/>
    </source>
</evidence>
<dbReference type="GO" id="GO:0000105">
    <property type="term" value="P:L-histidine biosynthetic process"/>
    <property type="evidence" value="ECO:0007669"/>
    <property type="project" value="UniProtKB-UniRule"/>
</dbReference>
<keyword evidence="11" id="KW-1185">Reference proteome</keyword>
<dbReference type="EC" id="3.1.3.15" evidence="3 8"/>
<evidence type="ECO:0000256" key="4">
    <source>
        <dbReference type="ARBA" id="ARBA00022605"/>
    </source>
</evidence>
<keyword evidence="4 8" id="KW-0028">Amino-acid biosynthesis</keyword>
<evidence type="ECO:0000256" key="2">
    <source>
        <dbReference type="ARBA" id="ARBA00009152"/>
    </source>
</evidence>
<evidence type="ECO:0000256" key="6">
    <source>
        <dbReference type="ARBA" id="ARBA00023102"/>
    </source>
</evidence>
<protein>
    <recommendedName>
        <fullName evidence="3 8">Histidinol-phosphatase</fullName>
        <shortName evidence="8">HolPase</shortName>
        <ecNumber evidence="3 8">3.1.3.15</ecNumber>
    </recommendedName>
</protein>
<dbReference type="Gene3D" id="3.20.20.140">
    <property type="entry name" value="Metal-dependent hydrolases"/>
    <property type="match status" value="1"/>
</dbReference>
<organism evidence="10 11">
    <name type="scientific">Alteribacillus bidgolensis</name>
    <dbReference type="NCBI Taxonomy" id="930129"/>
    <lineage>
        <taxon>Bacteria</taxon>
        <taxon>Bacillati</taxon>
        <taxon>Bacillota</taxon>
        <taxon>Bacilli</taxon>
        <taxon>Bacillales</taxon>
        <taxon>Bacillaceae</taxon>
        <taxon>Alteribacillus</taxon>
    </lineage>
</organism>